<keyword evidence="1" id="KW-0145">Chemotaxis</keyword>
<evidence type="ECO:0000313" key="7">
    <source>
        <dbReference type="EMBL" id="MFC3670062.1"/>
    </source>
</evidence>
<dbReference type="EMBL" id="JBHRYE010000002">
    <property type="protein sequence ID" value="MFC3670062.1"/>
    <property type="molecule type" value="Genomic_DNA"/>
</dbReference>
<dbReference type="InterPro" id="IPR051310">
    <property type="entry name" value="MCP_chemotaxis"/>
</dbReference>
<dbReference type="PANTHER" id="PTHR43531">
    <property type="entry name" value="PROTEIN ICFG"/>
    <property type="match status" value="1"/>
</dbReference>
<dbReference type="CDD" id="cd06225">
    <property type="entry name" value="HAMP"/>
    <property type="match status" value="1"/>
</dbReference>
<proteinExistence type="inferred from homology"/>
<dbReference type="Gene3D" id="1.10.8.500">
    <property type="entry name" value="HAMP domain in histidine kinase"/>
    <property type="match status" value="1"/>
</dbReference>
<sequence>MERNLPIPRKLVFALMAVALTAALMSVIFGLNIAQISASAERSDYSRGVHADSLTLETALLRQNSQLRGYLVTADPSYLKSYYEGRDDYDKVSAELERTLTDPAQRDLVMQSRAATLAWRKNWGDKMIDVVKSGDQMGAQAAVRAAGKAVLVTDAVLPLRKLRDIQSEAIDANTASQAHAITLAWATLALGGVLLIGLPFFLSRMLSRAIAAPITLLTQTMKQLAQGNNEIDIPDADRHDELGEMARAVEVFRDAARMRVAAVADRERAMACLADGLHALADADLTVRLDGLPADFQALADHFNQALGRLAAAMRTVKGSIASINSTTSEIKQATIDLSNRSERQAANVQASASAMADITRKVMEYADLTNNANQAMAEARSEAARGGDVVGRAIAAMSDVDQASREIAEIITLIDGIAFQTNLLALNAGVEAARAGEAGKGFAVVASEVRALAQRSAEAAQEIKARVGAVTEHVRSGSDLVHDTGESLQRIIAKVSSVGGVISAISETATQQSEGLSKINQAIGSMDGMTQQNAAMVEETTAATESLAREVNMLAQSFASFRIEGGAGSGGYDLGHRRAA</sequence>
<dbReference type="PRINTS" id="PR00260">
    <property type="entry name" value="CHEMTRNSDUCR"/>
</dbReference>
<feature type="transmembrane region" description="Helical" evidence="4">
    <location>
        <begin position="12"/>
        <end position="34"/>
    </location>
</feature>
<dbReference type="Pfam" id="PF00015">
    <property type="entry name" value="MCPsignal"/>
    <property type="match status" value="1"/>
</dbReference>
<evidence type="ECO:0000256" key="1">
    <source>
        <dbReference type="ARBA" id="ARBA00022500"/>
    </source>
</evidence>
<gene>
    <name evidence="7" type="ORF">ACFOOT_01355</name>
</gene>
<dbReference type="PROSITE" id="PS50111">
    <property type="entry name" value="CHEMOTAXIS_TRANSDUC_2"/>
    <property type="match status" value="1"/>
</dbReference>
<evidence type="ECO:0000259" key="6">
    <source>
        <dbReference type="PROSITE" id="PS50885"/>
    </source>
</evidence>
<dbReference type="Pfam" id="PF00672">
    <property type="entry name" value="HAMP"/>
    <property type="match status" value="1"/>
</dbReference>
<dbReference type="Pfam" id="PF05227">
    <property type="entry name" value="CHASE3"/>
    <property type="match status" value="1"/>
</dbReference>
<dbReference type="PROSITE" id="PS50885">
    <property type="entry name" value="HAMP"/>
    <property type="match status" value="2"/>
</dbReference>
<feature type="domain" description="Methyl-accepting transducer" evidence="5">
    <location>
        <begin position="320"/>
        <end position="549"/>
    </location>
</feature>
<dbReference type="SMART" id="SM00283">
    <property type="entry name" value="MA"/>
    <property type="match status" value="1"/>
</dbReference>
<dbReference type="InterPro" id="IPR007891">
    <property type="entry name" value="CHASE3"/>
</dbReference>
<reference evidence="8" key="1">
    <citation type="journal article" date="2019" name="Int. J. Syst. Evol. Microbiol.">
        <title>The Global Catalogue of Microorganisms (GCM) 10K type strain sequencing project: providing services to taxonomists for standard genome sequencing and annotation.</title>
        <authorList>
            <consortium name="The Broad Institute Genomics Platform"/>
            <consortium name="The Broad Institute Genome Sequencing Center for Infectious Disease"/>
            <person name="Wu L."/>
            <person name="Ma J."/>
        </authorList>
    </citation>
    <scope>NUCLEOTIDE SEQUENCE [LARGE SCALE GENOMIC DNA]</scope>
    <source>
        <strain evidence="8">KCTC 42224</strain>
    </source>
</reference>
<keyword evidence="4" id="KW-0472">Membrane</keyword>
<organism evidence="7 8">
    <name type="scientific">Novosphingobium pokkalii</name>
    <dbReference type="NCBI Taxonomy" id="1770194"/>
    <lineage>
        <taxon>Bacteria</taxon>
        <taxon>Pseudomonadati</taxon>
        <taxon>Pseudomonadota</taxon>
        <taxon>Alphaproteobacteria</taxon>
        <taxon>Sphingomonadales</taxon>
        <taxon>Sphingomonadaceae</taxon>
        <taxon>Novosphingobium</taxon>
    </lineage>
</organism>
<dbReference type="PANTHER" id="PTHR43531:SF11">
    <property type="entry name" value="METHYL-ACCEPTING CHEMOTAXIS PROTEIN 3"/>
    <property type="match status" value="1"/>
</dbReference>
<dbReference type="SMART" id="SM00304">
    <property type="entry name" value="HAMP"/>
    <property type="match status" value="2"/>
</dbReference>
<evidence type="ECO:0000313" key="8">
    <source>
        <dbReference type="Proteomes" id="UP001595683"/>
    </source>
</evidence>
<feature type="domain" description="HAMP" evidence="6">
    <location>
        <begin position="273"/>
        <end position="315"/>
    </location>
</feature>
<evidence type="ECO:0000259" key="5">
    <source>
        <dbReference type="PROSITE" id="PS50111"/>
    </source>
</evidence>
<keyword evidence="4" id="KW-1133">Transmembrane helix</keyword>
<dbReference type="RefSeq" id="WP_191324553.1">
    <property type="nucleotide sequence ID" value="NZ_BMZP01000009.1"/>
</dbReference>
<feature type="domain" description="HAMP" evidence="6">
    <location>
        <begin position="208"/>
        <end position="261"/>
    </location>
</feature>
<protein>
    <submittedName>
        <fullName evidence="7">Methyl-accepting chemotaxis protein</fullName>
    </submittedName>
</protein>
<dbReference type="SUPFAM" id="SSF58104">
    <property type="entry name" value="Methyl-accepting chemotaxis protein (MCP) signaling domain"/>
    <property type="match status" value="1"/>
</dbReference>
<dbReference type="CDD" id="cd11386">
    <property type="entry name" value="MCP_signal"/>
    <property type="match status" value="1"/>
</dbReference>
<comment type="similarity">
    <text evidence="2">Belongs to the methyl-accepting chemotaxis (MCP) protein family.</text>
</comment>
<comment type="caution">
    <text evidence="7">The sequence shown here is derived from an EMBL/GenBank/DDBJ whole genome shotgun (WGS) entry which is preliminary data.</text>
</comment>
<evidence type="ECO:0000256" key="2">
    <source>
        <dbReference type="ARBA" id="ARBA00029447"/>
    </source>
</evidence>
<feature type="transmembrane region" description="Helical" evidence="4">
    <location>
        <begin position="183"/>
        <end position="202"/>
    </location>
</feature>
<keyword evidence="3" id="KW-0807">Transducer</keyword>
<dbReference type="InterPro" id="IPR004089">
    <property type="entry name" value="MCPsignal_dom"/>
</dbReference>
<name>A0ABV7UZJ3_9SPHN</name>
<dbReference type="InterPro" id="IPR003660">
    <property type="entry name" value="HAMP_dom"/>
</dbReference>
<keyword evidence="8" id="KW-1185">Reference proteome</keyword>
<dbReference type="Proteomes" id="UP001595683">
    <property type="component" value="Unassembled WGS sequence"/>
</dbReference>
<keyword evidence="4" id="KW-0812">Transmembrane</keyword>
<dbReference type="Gene3D" id="1.10.287.950">
    <property type="entry name" value="Methyl-accepting chemotaxis protein"/>
    <property type="match status" value="1"/>
</dbReference>
<dbReference type="InterPro" id="IPR004090">
    <property type="entry name" value="Chemotax_Me-accpt_rcpt"/>
</dbReference>
<accession>A0ABV7UZJ3</accession>
<evidence type="ECO:0000256" key="3">
    <source>
        <dbReference type="PROSITE-ProRule" id="PRU00284"/>
    </source>
</evidence>
<evidence type="ECO:0000256" key="4">
    <source>
        <dbReference type="SAM" id="Phobius"/>
    </source>
</evidence>